<dbReference type="Pfam" id="PF00084">
    <property type="entry name" value="Sushi"/>
    <property type="match status" value="16"/>
</dbReference>
<feature type="domain" description="Sushi" evidence="6">
    <location>
        <begin position="495"/>
        <end position="557"/>
    </location>
</feature>
<evidence type="ECO:0000259" key="6">
    <source>
        <dbReference type="PROSITE" id="PS50923"/>
    </source>
</evidence>
<feature type="domain" description="Sushi" evidence="6">
    <location>
        <begin position="1504"/>
        <end position="1562"/>
    </location>
</feature>
<dbReference type="Xenbase" id="XB-GENE-981265">
    <property type="gene designation" value="cfh"/>
</dbReference>
<feature type="disulfide bond" evidence="4">
    <location>
        <begin position="755"/>
        <end position="798"/>
    </location>
</feature>
<reference evidence="7" key="2">
    <citation type="submission" date="2021-03" db="UniProtKB">
        <authorList>
            <consortium name="Ensembl"/>
        </authorList>
    </citation>
    <scope>IDENTIFICATION</scope>
</reference>
<name>A0A803J4Q5_XENTR</name>
<evidence type="ECO:0000313" key="7">
    <source>
        <dbReference type="Ensembl" id="ENSXETP00000102826"/>
    </source>
</evidence>
<feature type="domain" description="Sushi" evidence="6">
    <location>
        <begin position="23"/>
        <end position="84"/>
    </location>
</feature>
<dbReference type="GeneTree" id="ENSGT00940000154967"/>
<sequence>MSLTGYLQVYITALCCIAIGAQAPCDRPERTAEEELQGTWDKDSYNHGTIASYICRPGYSRLGAIKKQCDNGKWIYLARGLCKKKSCGHPGDIPNGSFELDGENEFVFGVIVTYSCDSGYHMVSKVTTRTCTANGWSNFLPNCEAKNCPPVELTEGVEIVSSYDDEYTVGKVIRFQCKNPKFKLNGVAEIFCTSEGDWNAPPPECEEIKCSAPVLPNGRINARKETYYLDDKLLYVCNGNYKKERSIDPVCTKNGWAPEPTCNEITCTADYVPNGSVKNKKIMYRLGDTIELECKYGFVLDKPDEPRICTLNGWSLPLTCVDKICDRPFIQNGRLYSEMNFPSRRNTELWYICNDNFDPLDKIYYSWSRRYYGKSICTENGWDPKPKCFALCWDSSARVDYADIYHTKRRYMEGERVKFQCYGDRRTEDGRNGGDIECLPNHKFSEARCLKSCMIESVSHGRYIPNKKMFEHGESLVYECDEGYRSTKNTRFDSATCPWTSPPRCVETTCHIEELNEEYKAGDVVQFACSRGYELVGQEVSQCYYYGWSPELPTCRDDYSGQVNRYRLITKKQVDLSVCAPAPKPPRSQDSEIGNITYHNDSTVEIRCASQYRALGSKSIKCENGKWQSPPQCIEFGYCNQPPIIENGNITTEKQYYSNGDVVKYQCNPGYEISGSSESLCFSQQWTGPPVCKGKSCDQPPDIENAVVSGLKQQYKHGESAKYTCQAGYTISEDVQAKCVEGKWRNVPKCLSTSCESAPEISNAVLLNKKNNYNSGDRAFFRCNTGYVFNMGQNSAICKNSQWKELPECRREGQSCGPPPVVQFGDTLQTTERTNKHGTVMTYKCPEYYIREGNKEVVCRNGKWDDPPICIEPCTVSERDLKANNIQLKWTSDKKLYSRHSEWIGFTCLDGYEISEEKLLRIQCNRSVLPYPKCIKRGSCLLSLTVMEENNVFVNGSTEIEDGKTVTFLCKEGWIPTDTLTQECVKREIKYPNCSRAGNCTFPDKITDGNVIIEAQDGKSFFSGSSLKVKCREGFATVGPPFITCNNSKWINLPMCARQCQVSLPELETNHLKLESANDVDGIYTHGNKLNVQCKSGYSSKQKAPLRASCTNGNFMYPQCSQTSSCTISINDLGENKIELLRPYDANKEYPHGTQFRVKCQTNYVLPPQKQRTATCDNGNINYPKCYSINRCRISQEQLDENDLELDSKDEDSVYFEDGELIQFNCKTGFISSTGTVGLCAKTQITYPRCTEPRSCTISINDPGKNKLDLLRPNDISKEYPHGTQFQFKCKASYVLPPQKQLNAICDNGNINYPRCYSINRCRISQEQLDENVLELDSDDEYLVYYEDGELIQFKCKAGFISSTGTVGLCAKTQITYPRCTEACKSCDQPPDIENALVTVWKQQYKHGESAKYTCQAGYTISEDDQAKCDEGKWRNVPKCTSTSCESAPEIPNAVLMNKKNNYNSGDRAFFRCNTGYVFNMDQNSAICKNSQWKELPECRREGQSCGPPPVVQFGDTLQTRERTNKHGTVMTYKCPEYYILEGNREVVCRNGKWDDPPICIEPCTTSERDMKANNIQMKWIRDKKYYSRHNEWIGFSCLYGYEISDEKLLRIQCNRSVLPYPKCTKIGSCLLSLIAMDEKNIVVNGSTEIEDGKTANFLCKEGLIPIDTMTQVCNNKKINYPTCRSADSCQISQEQLDENGLELDSKDKASVYFEDREFIQFKCKTGLTIITGTVGLCAKTHITYPKCTNVEICRISQYQLDENGLELDSKDKASVFFEHGDLIQFKCKTGFAITTGTMGLCAKTQITYPRCTKI</sequence>
<feature type="disulfide bond" evidence="4">
    <location>
        <begin position="1445"/>
        <end position="1488"/>
    </location>
</feature>
<feature type="domain" description="Sushi" evidence="6">
    <location>
        <begin position="998"/>
        <end position="1058"/>
    </location>
</feature>
<feature type="domain" description="Sushi" evidence="6">
    <location>
        <begin position="577"/>
        <end position="635"/>
    </location>
</feature>
<feature type="domain" description="Sushi" evidence="6">
    <location>
        <begin position="85"/>
        <end position="145"/>
    </location>
</feature>
<evidence type="ECO:0000256" key="3">
    <source>
        <dbReference type="ARBA" id="ARBA00023157"/>
    </source>
</evidence>
<dbReference type="InterPro" id="IPR000436">
    <property type="entry name" value="Sushi_SCR_CCP_dom"/>
</dbReference>
<evidence type="ECO:0000256" key="1">
    <source>
        <dbReference type="ARBA" id="ARBA00022659"/>
    </source>
</evidence>
<dbReference type="PROSITE" id="PS50923">
    <property type="entry name" value="SUSHI"/>
    <property type="match status" value="14"/>
</dbReference>
<feature type="domain" description="Sushi" evidence="6">
    <location>
        <begin position="814"/>
        <end position="872"/>
    </location>
</feature>
<keyword evidence="3 4" id="KW-1015">Disulfide bond</keyword>
<evidence type="ECO:0000256" key="5">
    <source>
        <dbReference type="SAM" id="SignalP"/>
    </source>
</evidence>
<feature type="domain" description="Sushi" evidence="6">
    <location>
        <begin position="146"/>
        <end position="207"/>
    </location>
</feature>
<dbReference type="PANTHER" id="PTHR45785">
    <property type="entry name" value="COMPLEMENT FACTOR H-RELATED"/>
    <property type="match status" value="1"/>
</dbReference>
<organism evidence="7">
    <name type="scientific">Xenopus tropicalis</name>
    <name type="common">Western clawed frog</name>
    <name type="synonym">Silurana tropicalis</name>
    <dbReference type="NCBI Taxonomy" id="8364"/>
    <lineage>
        <taxon>Eukaryota</taxon>
        <taxon>Metazoa</taxon>
        <taxon>Chordata</taxon>
        <taxon>Craniata</taxon>
        <taxon>Vertebrata</taxon>
        <taxon>Euteleostomi</taxon>
        <taxon>Amphibia</taxon>
        <taxon>Batrachia</taxon>
        <taxon>Anura</taxon>
        <taxon>Pipoidea</taxon>
        <taxon>Pipidae</taxon>
        <taxon>Xenopodinae</taxon>
        <taxon>Xenopus</taxon>
        <taxon>Silurana</taxon>
    </lineage>
</organism>
<feature type="disulfide bond" evidence="4">
    <location>
        <begin position="116"/>
        <end position="143"/>
    </location>
</feature>
<feature type="disulfide bond" evidence="4">
    <location>
        <begin position="579"/>
        <end position="622"/>
    </location>
</feature>
<reference evidence="7" key="1">
    <citation type="journal article" date="2010" name="Science">
        <title>The genome of the Western clawed frog Xenopus tropicalis.</title>
        <authorList>
            <person name="Hellsten U."/>
            <person name="Harland R.M."/>
            <person name="Gilchrist M.J."/>
            <person name="Hendrix D."/>
            <person name="Jurka J."/>
            <person name="Kapitonov V."/>
            <person name="Ovcharenko I."/>
            <person name="Putnam N.H."/>
            <person name="Shu S."/>
            <person name="Taher L."/>
            <person name="Blitz I.L."/>
            <person name="Blumberg B."/>
            <person name="Dichmann D.S."/>
            <person name="Dubchak I."/>
            <person name="Amaya E."/>
            <person name="Detter J.C."/>
            <person name="Fletcher R."/>
            <person name="Gerhard D.S."/>
            <person name="Goodstein D."/>
            <person name="Graves T."/>
            <person name="Grigoriev I.V."/>
            <person name="Grimwood J."/>
            <person name="Kawashima T."/>
            <person name="Lindquist E."/>
            <person name="Lucas S.M."/>
            <person name="Mead P.E."/>
            <person name="Mitros T."/>
            <person name="Ogino H."/>
            <person name="Ohta Y."/>
            <person name="Poliakov A.V."/>
            <person name="Pollet N."/>
            <person name="Robert J."/>
            <person name="Salamov A."/>
            <person name="Sater A.K."/>
            <person name="Schmutz J."/>
            <person name="Terry A."/>
            <person name="Vize P.D."/>
            <person name="Warren W.C."/>
            <person name="Wells D."/>
            <person name="Wills A."/>
            <person name="Wilson R.K."/>
            <person name="Zimmerman L.B."/>
            <person name="Zorn A.M."/>
            <person name="Grainger R."/>
            <person name="Grammer T."/>
            <person name="Khokha M.K."/>
            <person name="Richardson P.M."/>
            <person name="Rokhsar D.S."/>
        </authorList>
    </citation>
    <scope>NUCLEOTIDE SEQUENCE [LARGE SCALE GENOMIC DNA]</scope>
    <source>
        <strain evidence="7">Nigerian</strain>
    </source>
</reference>
<gene>
    <name evidence="7" type="primary">cfh</name>
</gene>
<feature type="disulfide bond" evidence="4">
    <location>
        <begin position="816"/>
        <end position="859"/>
    </location>
</feature>
<evidence type="ECO:0000256" key="4">
    <source>
        <dbReference type="PROSITE-ProRule" id="PRU00302"/>
    </source>
</evidence>
<keyword evidence="2 5" id="KW-0732">Signal</keyword>
<dbReference type="Ensembl" id="ENSXETT00000111632">
    <property type="protein sequence ID" value="ENSXETP00000102826"/>
    <property type="gene ID" value="ENSXETG00000005261"/>
</dbReference>
<feature type="domain" description="Sushi" evidence="6">
    <location>
        <begin position="208"/>
        <end position="264"/>
    </location>
</feature>
<feature type="disulfide bond" evidence="4">
    <location>
        <begin position="1506"/>
        <end position="1549"/>
    </location>
</feature>
<dbReference type="SUPFAM" id="SSF57535">
    <property type="entry name" value="Complement control module/SCR domain"/>
    <property type="match status" value="24"/>
</dbReference>
<proteinExistence type="predicted"/>
<dbReference type="CDD" id="cd00033">
    <property type="entry name" value="CCP"/>
    <property type="match status" value="15"/>
</dbReference>
<feature type="domain" description="Sushi" evidence="6">
    <location>
        <begin position="637"/>
        <end position="694"/>
    </location>
</feature>
<dbReference type="InterPro" id="IPR035976">
    <property type="entry name" value="Sushi/SCR/CCP_sf"/>
</dbReference>
<comment type="caution">
    <text evidence="4">Lacks conserved residue(s) required for the propagation of feature annotation.</text>
</comment>
<protein>
    <submittedName>
        <fullName evidence="7">Complement factor H</fullName>
    </submittedName>
</protein>
<feature type="domain" description="Sushi" evidence="6">
    <location>
        <begin position="1443"/>
        <end position="1501"/>
    </location>
</feature>
<feature type="disulfide bond" evidence="4">
    <location>
        <begin position="55"/>
        <end position="82"/>
    </location>
</feature>
<feature type="domain" description="Sushi" evidence="6">
    <location>
        <begin position="695"/>
        <end position="752"/>
    </location>
</feature>
<dbReference type="SMART" id="SM00032">
    <property type="entry name" value="CCP"/>
    <property type="match status" value="20"/>
</dbReference>
<feature type="signal peptide" evidence="5">
    <location>
        <begin position="1"/>
        <end position="23"/>
    </location>
</feature>
<dbReference type="Gene3D" id="2.10.70.10">
    <property type="entry name" value="Complement Module, domain 1"/>
    <property type="match status" value="28"/>
</dbReference>
<dbReference type="FunCoup" id="A0A803J4Q5">
    <property type="interactions" value="135"/>
</dbReference>
<dbReference type="InParanoid" id="A0A803J4Q5"/>
<feature type="domain" description="Sushi" evidence="6">
    <location>
        <begin position="1385"/>
        <end position="1442"/>
    </location>
</feature>
<keyword evidence="1 4" id="KW-0768">Sushi</keyword>
<evidence type="ECO:0000256" key="2">
    <source>
        <dbReference type="ARBA" id="ARBA00022729"/>
    </source>
</evidence>
<feature type="chain" id="PRO_5030849533" evidence="5">
    <location>
        <begin position="24"/>
        <end position="1815"/>
    </location>
</feature>
<feature type="domain" description="Sushi" evidence="6">
    <location>
        <begin position="753"/>
        <end position="811"/>
    </location>
</feature>
<dbReference type="Bgee" id="ENSXETG00000005261">
    <property type="expression patterns" value="Expressed in liver and 8 other cell types or tissues"/>
</dbReference>
<dbReference type="InterPro" id="IPR051503">
    <property type="entry name" value="ComplSys_Reg/VirEntry_Med"/>
</dbReference>
<accession>A0A803J4Q5</accession>
<dbReference type="PANTHER" id="PTHR45785:SF17">
    <property type="entry name" value="COAGULATION FACTOR XIII B CHAIN"/>
    <property type="match status" value="1"/>
</dbReference>